<evidence type="ECO:0000313" key="1">
    <source>
        <dbReference type="EMBL" id="OBX64745.1"/>
    </source>
</evidence>
<evidence type="ECO:0000313" key="2">
    <source>
        <dbReference type="Proteomes" id="UP000092607"/>
    </source>
</evidence>
<proteinExistence type="predicted"/>
<dbReference type="AlphaFoldDB" id="A0A1B8Q4Y9"/>
<organism evidence="1 2">
    <name type="scientific">Moraxella lacunata</name>
    <dbReference type="NCBI Taxonomy" id="477"/>
    <lineage>
        <taxon>Bacteria</taxon>
        <taxon>Pseudomonadati</taxon>
        <taxon>Pseudomonadota</taxon>
        <taxon>Gammaproteobacteria</taxon>
        <taxon>Moraxellales</taxon>
        <taxon>Moraxellaceae</taxon>
        <taxon>Moraxella</taxon>
    </lineage>
</organism>
<dbReference type="Proteomes" id="UP000092607">
    <property type="component" value="Unassembled WGS sequence"/>
</dbReference>
<dbReference type="EMBL" id="LZMS01000040">
    <property type="protein sequence ID" value="OBX64745.1"/>
    <property type="molecule type" value="Genomic_DNA"/>
</dbReference>
<sequence>MSKIHLPKPIYPSSFILAKISIKDVFITSFLGFFDQFGKINSFLVIFNRLCYNAKNFYLF</sequence>
<reference evidence="1 2" key="1">
    <citation type="submission" date="2016-06" db="EMBL/GenBank/DDBJ databases">
        <title>Draft genome of Moraxella lacunata CCUG 57757A.</title>
        <authorList>
            <person name="Salva-Serra F."/>
            <person name="Engstrom-Jakobsson H."/>
            <person name="Thorell K."/>
            <person name="Gonzales-Siles L."/>
            <person name="Karlsson R."/>
            <person name="Boulund F."/>
            <person name="Engstrand L."/>
            <person name="Kristiansson E."/>
            <person name="Moore E."/>
        </authorList>
    </citation>
    <scope>NUCLEOTIDE SEQUENCE [LARGE SCALE GENOMIC DNA]</scope>
    <source>
        <strain evidence="1 2">CCUG 57757A</strain>
    </source>
</reference>
<protein>
    <submittedName>
        <fullName evidence="1">Uncharacterized protein</fullName>
    </submittedName>
</protein>
<gene>
    <name evidence="1" type="ORF">A9309_04370</name>
</gene>
<comment type="caution">
    <text evidence="1">The sequence shown here is derived from an EMBL/GenBank/DDBJ whole genome shotgun (WGS) entry which is preliminary data.</text>
</comment>
<accession>A0A1B8Q4Y9</accession>
<name>A0A1B8Q4Y9_MORLA</name>